<protein>
    <submittedName>
        <fullName evidence="5">Thiamine transporter 2</fullName>
    </submittedName>
</protein>
<dbReference type="InterPro" id="IPR002666">
    <property type="entry name" value="Folate_carrier"/>
</dbReference>
<dbReference type="Gene3D" id="1.20.1250.20">
    <property type="entry name" value="MFS general substrate transporter like domains"/>
    <property type="match status" value="1"/>
</dbReference>
<keyword evidence="3" id="KW-1133">Transmembrane helix</keyword>
<feature type="transmembrane region" description="Helical" evidence="3">
    <location>
        <begin position="45"/>
        <end position="65"/>
    </location>
</feature>
<dbReference type="InterPro" id="IPR036259">
    <property type="entry name" value="MFS_trans_sf"/>
</dbReference>
<sequence length="462" mass="52172">MRSKLIIVMACLYGIVKEFRPATPFLTPYLISPVKNFTNQDLYAKIYPFWTYSYLVALIPIFFLTDILRYKPIVCLEALTLCGTWALLIWGNTVKHMQLMQIIFGKSSFILGIASASGIAYYSYVYAAVDEKDYKKVTSFTRSAVLIGKFFSYGIAQLLVIYFGHSRYLLLNQISFGALVTVVVIAFALPSISLQTNNENQLELKRNNLPQKLSQNYLKDNQLNEKSTLLPQPPTIEDGIVEYLTTIWKNFKIYKTDTFVLKWSIWWALTSCGVFQVQNYMQSLWATMQRTDKDVKNGVSECFNTLIGALLSYVIQYWNINWESAGEYVLLVTSLLSAVLLLLMAKTTSIIVSYIVYSVIVAVYHTLTTAASANIASHLNKASYGLVFGWNTFIALILQTVLTIAVADEHGFNLDIRTQFVVYGCYFGAIAILFASIAICKVLLLCCRTTDERNLSTIQDAV</sequence>
<dbReference type="AlphaFoldDB" id="A0A0N5AH12"/>
<evidence type="ECO:0000313" key="5">
    <source>
        <dbReference type="WBParaSite" id="SMUV_0000364401-mRNA-1"/>
    </source>
</evidence>
<evidence type="ECO:0000256" key="1">
    <source>
        <dbReference type="ARBA" id="ARBA00005773"/>
    </source>
</evidence>
<accession>A0A0N5AH12</accession>
<feature type="transmembrane region" description="Helical" evidence="3">
    <location>
        <begin position="350"/>
        <end position="367"/>
    </location>
</feature>
<keyword evidence="4" id="KW-1185">Reference proteome</keyword>
<dbReference type="Pfam" id="PF01770">
    <property type="entry name" value="Folate_carrier"/>
    <property type="match status" value="1"/>
</dbReference>
<dbReference type="PANTHER" id="PTHR10686">
    <property type="entry name" value="FOLATE TRANSPORTER"/>
    <property type="match status" value="1"/>
</dbReference>
<dbReference type="PIRSF" id="PIRSF028739">
    <property type="entry name" value="Folate_carrier"/>
    <property type="match status" value="1"/>
</dbReference>
<feature type="transmembrane region" description="Helical" evidence="3">
    <location>
        <begin position="387"/>
        <end position="408"/>
    </location>
</feature>
<dbReference type="PANTHER" id="PTHR10686:SF20">
    <property type="entry name" value="FOLATE TRANSPORTER 1"/>
    <property type="match status" value="1"/>
</dbReference>
<reference evidence="5" key="1">
    <citation type="submission" date="2017-02" db="UniProtKB">
        <authorList>
            <consortium name="WormBaseParasite"/>
        </authorList>
    </citation>
    <scope>IDENTIFICATION</scope>
</reference>
<feature type="transmembrane region" description="Helical" evidence="3">
    <location>
        <begin position="170"/>
        <end position="189"/>
    </location>
</feature>
<comment type="subcellular location">
    <subcellularLocation>
        <location evidence="2">Membrane</location>
        <topology evidence="2">Multi-pass membrane protein</topology>
    </subcellularLocation>
</comment>
<dbReference type="SUPFAM" id="SSF103473">
    <property type="entry name" value="MFS general substrate transporter"/>
    <property type="match status" value="1"/>
</dbReference>
<keyword evidence="3" id="KW-0812">Transmembrane</keyword>
<keyword evidence="2 3" id="KW-0472">Membrane</keyword>
<feature type="transmembrane region" description="Helical" evidence="3">
    <location>
        <begin position="102"/>
        <end position="124"/>
    </location>
</feature>
<dbReference type="Proteomes" id="UP000046393">
    <property type="component" value="Unplaced"/>
</dbReference>
<keyword evidence="2" id="KW-0813">Transport</keyword>
<dbReference type="WBParaSite" id="SMUV_0000364401-mRNA-1">
    <property type="protein sequence ID" value="SMUV_0000364401-mRNA-1"/>
    <property type="gene ID" value="SMUV_0000364401"/>
</dbReference>
<feature type="transmembrane region" description="Helical" evidence="3">
    <location>
        <begin position="298"/>
        <end position="319"/>
    </location>
</feature>
<organism evidence="4 5">
    <name type="scientific">Syphacia muris</name>
    <dbReference type="NCBI Taxonomy" id="451379"/>
    <lineage>
        <taxon>Eukaryota</taxon>
        <taxon>Metazoa</taxon>
        <taxon>Ecdysozoa</taxon>
        <taxon>Nematoda</taxon>
        <taxon>Chromadorea</taxon>
        <taxon>Rhabditida</taxon>
        <taxon>Spirurina</taxon>
        <taxon>Oxyuridomorpha</taxon>
        <taxon>Oxyuroidea</taxon>
        <taxon>Oxyuridae</taxon>
        <taxon>Syphacia</taxon>
    </lineage>
</organism>
<feature type="transmembrane region" description="Helical" evidence="3">
    <location>
        <begin position="72"/>
        <end position="90"/>
    </location>
</feature>
<dbReference type="GO" id="GO:0005886">
    <property type="term" value="C:plasma membrane"/>
    <property type="evidence" value="ECO:0007669"/>
    <property type="project" value="UniProtKB-UniRule"/>
</dbReference>
<comment type="similarity">
    <text evidence="1 2">Belongs to the reduced folate carrier (RFC) transporter (TC 2.A.48) family.</text>
</comment>
<evidence type="ECO:0000256" key="2">
    <source>
        <dbReference type="PIRNR" id="PIRNR028739"/>
    </source>
</evidence>
<evidence type="ECO:0000256" key="3">
    <source>
        <dbReference type="SAM" id="Phobius"/>
    </source>
</evidence>
<feature type="transmembrane region" description="Helical" evidence="3">
    <location>
        <begin position="144"/>
        <end position="164"/>
    </location>
</feature>
<dbReference type="NCBIfam" id="TIGR00806">
    <property type="entry name" value="rfc"/>
    <property type="match status" value="1"/>
</dbReference>
<proteinExistence type="inferred from homology"/>
<evidence type="ECO:0000313" key="4">
    <source>
        <dbReference type="Proteomes" id="UP000046393"/>
    </source>
</evidence>
<name>A0A0N5AH12_9BILA</name>
<feature type="transmembrane region" description="Helical" evidence="3">
    <location>
        <begin position="420"/>
        <end position="444"/>
    </location>
</feature>
<dbReference type="GO" id="GO:0090482">
    <property type="term" value="F:vitamin transmembrane transporter activity"/>
    <property type="evidence" value="ECO:0007669"/>
    <property type="project" value="InterPro"/>
</dbReference>